<keyword evidence="1" id="KW-0862">Zinc</keyword>
<evidence type="ECO:0000259" key="3">
    <source>
        <dbReference type="PROSITE" id="PS50966"/>
    </source>
</evidence>
<feature type="region of interest" description="Disordered" evidence="2">
    <location>
        <begin position="668"/>
        <end position="707"/>
    </location>
</feature>
<keyword evidence="1" id="KW-0479">Metal-binding</keyword>
<sequence>EEAKSFSFDGIHERLESKAPIFHHTLRRLTNFQTAPLSIKSLDPVHDIESRTAIVGTLASMIMHCQSQRLNYFQRVMGIFFHASGCSKDVINTLAKAHICVSYDSTLAAIGALTEDAIGIVREAVLKNSWYIIYDNINLFMTVTDQRVDNADTQINGATATIVPGKDLGAADKPYNPQATLTLDDFLPDDQAVKDAAVASRFYLVDALQRHHNTYKRISMPPIREIRSLPLEQSVTYPIPAMEIDQSSVEGNLEILKFIIACTLVLPATYFDNGKRIIVGGDQLSVSRVGAVKRCVDDDVTAFDRMEWALPALQLFHLQMNLCSLIVKTYFGESDKPGSLSFYVARLKRKRISEGSSSFHAADELLRNVFDGMVLRLWKEELKIDSSKTLDALGASQDTTTMLNQVSTAAEVIRARYLVRPEANRKAYGNANTNAALFIRDMLVYIELGDAIKQGDVGRIEAVLVPITVMFQAGGTKNYANLLLRLAFDIRHTWTELRTDAIFSSWLVNTTGKAGGWIPSDLYQEHNNLYTKVRYAAKGSNRTFANMSQDSSVNCRTYGVIKANVTKAFGVSHNSGFHSTVSAAKDVGRVVQSLEERGVLGINTRPAKDHMITPAKDLYFLGQKNMIKGDLESFHRSIGRFHRNDQDQGSSSEYDDSSILGDIKTRFEQKVDGEQDDNEELGGFTESETDHDTDFSGEGGDNEVSSDEELEITQENADDMVDIAREMRKVDINSDASDEEAIEEILVRATRDYIAEVDEDEDDDGASTCSCEDPKDPFIDHKHCKHFRNFEE</sequence>
<feature type="non-terminal residue" evidence="4">
    <location>
        <position position="1"/>
    </location>
</feature>
<keyword evidence="1" id="KW-0863">Zinc-finger</keyword>
<dbReference type="Proteomes" id="UP000748756">
    <property type="component" value="Unassembled WGS sequence"/>
</dbReference>
<proteinExistence type="predicted"/>
<evidence type="ECO:0000313" key="4">
    <source>
        <dbReference type="EMBL" id="KAF9124521.1"/>
    </source>
</evidence>
<reference evidence="4" key="1">
    <citation type="journal article" date="2020" name="Fungal Divers.">
        <title>Resolving the Mortierellaceae phylogeny through synthesis of multi-gene phylogenetics and phylogenomics.</title>
        <authorList>
            <person name="Vandepol N."/>
            <person name="Liber J."/>
            <person name="Desiro A."/>
            <person name="Na H."/>
            <person name="Kennedy M."/>
            <person name="Barry K."/>
            <person name="Grigoriev I.V."/>
            <person name="Miller A.N."/>
            <person name="O'Donnell K."/>
            <person name="Stajich J.E."/>
            <person name="Bonito G."/>
        </authorList>
    </citation>
    <scope>NUCLEOTIDE SEQUENCE</scope>
    <source>
        <strain evidence="4">NRRL 6426</strain>
    </source>
</reference>
<protein>
    <recommendedName>
        <fullName evidence="3">SWIM-type domain-containing protein</fullName>
    </recommendedName>
</protein>
<gene>
    <name evidence="4" type="ORF">BG015_005069</name>
</gene>
<comment type="caution">
    <text evidence="4">The sequence shown here is derived from an EMBL/GenBank/DDBJ whole genome shotgun (WGS) entry which is preliminary data.</text>
</comment>
<dbReference type="PROSITE" id="PS50966">
    <property type="entry name" value="ZF_SWIM"/>
    <property type="match status" value="1"/>
</dbReference>
<feature type="domain" description="SWIM-type" evidence="3">
    <location>
        <begin position="753"/>
        <end position="786"/>
    </location>
</feature>
<dbReference type="InterPro" id="IPR046496">
    <property type="entry name" value="DUF6589"/>
</dbReference>
<dbReference type="OrthoDB" id="4743193at2759"/>
<evidence type="ECO:0000313" key="5">
    <source>
        <dbReference type="Proteomes" id="UP000748756"/>
    </source>
</evidence>
<evidence type="ECO:0000256" key="2">
    <source>
        <dbReference type="SAM" id="MobiDB-lite"/>
    </source>
</evidence>
<dbReference type="AlphaFoldDB" id="A0A9P5UXZ6"/>
<dbReference type="GO" id="GO:0008270">
    <property type="term" value="F:zinc ion binding"/>
    <property type="evidence" value="ECO:0007669"/>
    <property type="project" value="UniProtKB-KW"/>
</dbReference>
<dbReference type="EMBL" id="JAAAUQ010002355">
    <property type="protein sequence ID" value="KAF9124521.1"/>
    <property type="molecule type" value="Genomic_DNA"/>
</dbReference>
<keyword evidence="5" id="KW-1185">Reference proteome</keyword>
<evidence type="ECO:0000256" key="1">
    <source>
        <dbReference type="PROSITE-ProRule" id="PRU00325"/>
    </source>
</evidence>
<dbReference type="Pfam" id="PF20231">
    <property type="entry name" value="DUF6589"/>
    <property type="match status" value="1"/>
</dbReference>
<accession>A0A9P5UXZ6</accession>
<dbReference type="InterPro" id="IPR007527">
    <property type="entry name" value="Znf_SWIM"/>
</dbReference>
<name>A0A9P5UXZ6_9FUNG</name>
<organism evidence="4 5">
    <name type="scientific">Linnemannia schmuckeri</name>
    <dbReference type="NCBI Taxonomy" id="64567"/>
    <lineage>
        <taxon>Eukaryota</taxon>
        <taxon>Fungi</taxon>
        <taxon>Fungi incertae sedis</taxon>
        <taxon>Mucoromycota</taxon>
        <taxon>Mortierellomycotina</taxon>
        <taxon>Mortierellomycetes</taxon>
        <taxon>Mortierellales</taxon>
        <taxon>Mortierellaceae</taxon>
        <taxon>Linnemannia</taxon>
    </lineage>
</organism>